<reference evidence="1" key="1">
    <citation type="journal article" date="2015" name="Nature">
        <title>Complex archaea that bridge the gap between prokaryotes and eukaryotes.</title>
        <authorList>
            <person name="Spang A."/>
            <person name="Saw J.H."/>
            <person name="Jorgensen S.L."/>
            <person name="Zaremba-Niedzwiedzka K."/>
            <person name="Martijn J."/>
            <person name="Lind A.E."/>
            <person name="van Eijk R."/>
            <person name="Schleper C."/>
            <person name="Guy L."/>
            <person name="Ettema T.J."/>
        </authorList>
    </citation>
    <scope>NUCLEOTIDE SEQUENCE</scope>
</reference>
<accession>A0A0F9EAD5</accession>
<organism evidence="1">
    <name type="scientific">marine sediment metagenome</name>
    <dbReference type="NCBI Taxonomy" id="412755"/>
    <lineage>
        <taxon>unclassified sequences</taxon>
        <taxon>metagenomes</taxon>
        <taxon>ecological metagenomes</taxon>
    </lineage>
</organism>
<comment type="caution">
    <text evidence="1">The sequence shown here is derived from an EMBL/GenBank/DDBJ whole genome shotgun (WGS) entry which is preliminary data.</text>
</comment>
<dbReference type="EMBL" id="LAZR01028260">
    <property type="protein sequence ID" value="KKL63166.1"/>
    <property type="molecule type" value="Genomic_DNA"/>
</dbReference>
<protein>
    <submittedName>
        <fullName evidence="1">Uncharacterized protein</fullName>
    </submittedName>
</protein>
<dbReference type="AlphaFoldDB" id="A0A0F9EAD5"/>
<sequence length="269" mass="32219">MTSKDKEREIPSEAYKPTEVEIDRLSLSYRRFEKARDGREYVDRYWEGYEKGWEGYFDDDIEDDPRGSTGEYRSNVWVPMTYWLTMAAMAEYIQQNPTLMLLPVGEEDVPFTEVMQEITNYSLEIGSFIVQMYKAFLDASIFGTAPIYEHYRCDNRIIKELSEYDPETMKYKYEKKEITDFKDVYAEAFSPYHFYPEPYCEDMDTCSYAFRRFIFNKDQFHNLYDDKFKNAKNVLPSQDHLAADPEWNWGDTSGLSYLKDDQIEVLWEW</sequence>
<name>A0A0F9EAD5_9ZZZZ</name>
<feature type="non-terminal residue" evidence="1">
    <location>
        <position position="269"/>
    </location>
</feature>
<gene>
    <name evidence="1" type="ORF">LCGC14_2177800</name>
</gene>
<evidence type="ECO:0000313" key="1">
    <source>
        <dbReference type="EMBL" id="KKL63166.1"/>
    </source>
</evidence>
<proteinExistence type="predicted"/>